<reference evidence="2" key="2">
    <citation type="submission" date="2009-10" db="EMBL/GenBank/DDBJ databases">
        <title>The genome sequence of Streptomyces pristinaespiralis strain ATCC 25486.</title>
        <authorList>
            <consortium name="The Broad Institute Genome Sequencing Platform"/>
            <consortium name="Broad Institute Microbial Sequencing Center"/>
            <person name="Fischbach M."/>
            <person name="Godfrey P."/>
            <person name="Ward D."/>
            <person name="Young S."/>
            <person name="Zeng Q."/>
            <person name="Koehrsen M."/>
            <person name="Alvarado L."/>
            <person name="Berlin A.M."/>
            <person name="Bochicchio J."/>
            <person name="Borenstein D."/>
            <person name="Chapman S.B."/>
            <person name="Chen Z."/>
            <person name="Engels R."/>
            <person name="Freedman E."/>
            <person name="Gellesch M."/>
            <person name="Goldberg J."/>
            <person name="Griggs A."/>
            <person name="Gujja S."/>
            <person name="Heilman E.R."/>
            <person name="Heiman D.I."/>
            <person name="Hepburn T.A."/>
            <person name="Howarth C."/>
            <person name="Jen D."/>
            <person name="Larson L."/>
            <person name="Lewis B."/>
            <person name="Mehta T."/>
            <person name="Park D."/>
            <person name="Pearson M."/>
            <person name="Richards J."/>
            <person name="Roberts A."/>
            <person name="Saif S."/>
            <person name="Shea T.D."/>
            <person name="Shenoy N."/>
            <person name="Sisk P."/>
            <person name="Stolte C."/>
            <person name="Sykes S.N."/>
            <person name="Thomson T."/>
            <person name="Walk T."/>
            <person name="White J."/>
            <person name="Yandava C."/>
            <person name="Straight P."/>
            <person name="Clardy J."/>
            <person name="Hung D."/>
            <person name="Kolter R."/>
            <person name="Mekalanos J."/>
            <person name="Walker S."/>
            <person name="Walsh C.T."/>
            <person name="Wieland-Brown L.C."/>
            <person name="Haas B."/>
            <person name="Nusbaum C."/>
            <person name="Birren B."/>
        </authorList>
    </citation>
    <scope>NUCLEOTIDE SEQUENCE [LARGE SCALE GENOMIC DNA]</scope>
    <source>
        <strain evidence="2">ATCC 25486 / DSM 40338 / CBS 914.69 / JCM 4507 / NBRC 13074 / NRRL 2958 / 5647</strain>
    </source>
</reference>
<reference evidence="2" key="1">
    <citation type="submission" date="2008-02" db="EMBL/GenBank/DDBJ databases">
        <authorList>
            <consortium name="The Broad Institute Genome Sequencing Platform"/>
            <person name="Fischbach M."/>
            <person name="Ward D."/>
            <person name="Young S."/>
            <person name="Jaffe D."/>
            <person name="Gnerre S."/>
            <person name="Berlin A."/>
            <person name="Heiman D."/>
            <person name="Hepburn T."/>
            <person name="Sykes S."/>
            <person name="Alvarado L."/>
            <person name="Kodira C.D."/>
            <person name="Straight P."/>
            <person name="Clardy J."/>
            <person name="Hung D."/>
            <person name="Kolter R."/>
            <person name="Mekalanos J."/>
            <person name="Walker S."/>
            <person name="Walsh C.T."/>
            <person name="Lander E."/>
            <person name="Galagan J."/>
            <person name="Nusbaum C."/>
            <person name="Birren B."/>
        </authorList>
    </citation>
    <scope>NUCLEOTIDE SEQUENCE [LARGE SCALE GENOMIC DNA]</scope>
    <source>
        <strain evidence="2">ATCC 25486 / DSM 40338 / CBS 914.69 / JCM 4507 / NBRC 13074 / NRRL 2958 / 5647</strain>
    </source>
</reference>
<dbReference type="Proteomes" id="UP000002805">
    <property type="component" value="Chromosome"/>
</dbReference>
<proteinExistence type="predicted"/>
<sequence>MLIAAEGHAPQLGIGADAPRLRSEVEDTLTQDTYAAERTRLTGLLPSTLVHPRYTR</sequence>
<dbReference type="AlphaFoldDB" id="D6X996"/>
<accession>D6X996</accession>
<dbReference type="EMBL" id="CM000950">
    <property type="protein sequence ID" value="EFH31291.1"/>
    <property type="molecule type" value="Genomic_DNA"/>
</dbReference>
<organism evidence="1 2">
    <name type="scientific">Streptomyces pristinaespiralis (strain ATCC 25486 / DSM 40338 / CBS 914.69 / JCM 4507 / KCC S-0507 / NBRC 13074 / NRRL 2958 / 5647)</name>
    <dbReference type="NCBI Taxonomy" id="457429"/>
    <lineage>
        <taxon>Bacteria</taxon>
        <taxon>Bacillati</taxon>
        <taxon>Actinomycetota</taxon>
        <taxon>Actinomycetes</taxon>
        <taxon>Kitasatosporales</taxon>
        <taxon>Streptomycetaceae</taxon>
        <taxon>Streptomyces</taxon>
    </lineage>
</organism>
<gene>
    <name evidence="1" type="ORF">SSDG_06530</name>
</gene>
<protein>
    <submittedName>
        <fullName evidence="1">Spermidine synthase</fullName>
    </submittedName>
</protein>
<keyword evidence="2" id="KW-1185">Reference proteome</keyword>
<name>D6X996_STRE2</name>
<dbReference type="HOGENOM" id="CLU_3012464_0_0_11"/>
<evidence type="ECO:0000313" key="1">
    <source>
        <dbReference type="EMBL" id="EFH31291.1"/>
    </source>
</evidence>
<evidence type="ECO:0000313" key="2">
    <source>
        <dbReference type="Proteomes" id="UP000002805"/>
    </source>
</evidence>